<sequence>MTAPDLPTGTDVPTQSYGGEGTAAPDGTTADVVAAAVLAVPGVTGLHGGAFGEVGTYLPGRRVSGVRLGASTQVHVTVAMGSDVLAVAGQVRDTVSTLLGGPVEVVVEDITPTTPR</sequence>
<dbReference type="EMBL" id="FNRT01000002">
    <property type="protein sequence ID" value="SEB64018.1"/>
    <property type="molecule type" value="Genomic_DNA"/>
</dbReference>
<dbReference type="AlphaFoldDB" id="A0A1H4L0W0"/>
<name>A0A1H4L0W0_9ACTN</name>
<keyword evidence="3" id="KW-1185">Reference proteome</keyword>
<accession>A0A1H4L0W0</accession>
<organism evidence="2 3">
    <name type="scientific">Nocardioides exalbidus</name>
    <dbReference type="NCBI Taxonomy" id="402596"/>
    <lineage>
        <taxon>Bacteria</taxon>
        <taxon>Bacillati</taxon>
        <taxon>Actinomycetota</taxon>
        <taxon>Actinomycetes</taxon>
        <taxon>Propionibacteriales</taxon>
        <taxon>Nocardioidaceae</taxon>
        <taxon>Nocardioides</taxon>
    </lineage>
</organism>
<dbReference type="RefSeq" id="WP_245734524.1">
    <property type="nucleotide sequence ID" value="NZ_FNRT01000002.1"/>
</dbReference>
<evidence type="ECO:0000256" key="1">
    <source>
        <dbReference type="SAM" id="MobiDB-lite"/>
    </source>
</evidence>
<evidence type="ECO:0000313" key="2">
    <source>
        <dbReference type="EMBL" id="SEB64018.1"/>
    </source>
</evidence>
<evidence type="ECO:0008006" key="4">
    <source>
        <dbReference type="Google" id="ProtNLM"/>
    </source>
</evidence>
<dbReference type="Proteomes" id="UP000198742">
    <property type="component" value="Unassembled WGS sequence"/>
</dbReference>
<protein>
    <recommendedName>
        <fullName evidence="4">Asp23 family, cell envelope-related function</fullName>
    </recommendedName>
</protein>
<proteinExistence type="predicted"/>
<feature type="region of interest" description="Disordered" evidence="1">
    <location>
        <begin position="1"/>
        <end position="26"/>
    </location>
</feature>
<gene>
    <name evidence="2" type="ORF">SAMN04489844_0741</name>
</gene>
<reference evidence="3" key="1">
    <citation type="submission" date="2016-10" db="EMBL/GenBank/DDBJ databases">
        <authorList>
            <person name="Varghese N."/>
            <person name="Submissions S."/>
        </authorList>
    </citation>
    <scope>NUCLEOTIDE SEQUENCE [LARGE SCALE GENOMIC DNA]</scope>
    <source>
        <strain evidence="3">DSM 22017</strain>
    </source>
</reference>
<evidence type="ECO:0000313" key="3">
    <source>
        <dbReference type="Proteomes" id="UP000198742"/>
    </source>
</evidence>
<dbReference type="STRING" id="402596.SAMN04489844_0741"/>